<evidence type="ECO:0000256" key="5">
    <source>
        <dbReference type="ARBA" id="ARBA00022723"/>
    </source>
</evidence>
<evidence type="ECO:0000313" key="13">
    <source>
        <dbReference type="Proteomes" id="UP000694867"/>
    </source>
</evidence>
<dbReference type="PROSITE" id="PS52035">
    <property type="entry name" value="PEPTIDASE_M14"/>
    <property type="match status" value="1"/>
</dbReference>
<evidence type="ECO:0000313" key="14">
    <source>
        <dbReference type="RefSeq" id="XP_003740920.1"/>
    </source>
</evidence>
<organism evidence="13 14">
    <name type="scientific">Galendromus occidentalis</name>
    <name type="common">western predatory mite</name>
    <dbReference type="NCBI Taxonomy" id="34638"/>
    <lineage>
        <taxon>Eukaryota</taxon>
        <taxon>Metazoa</taxon>
        <taxon>Ecdysozoa</taxon>
        <taxon>Arthropoda</taxon>
        <taxon>Chelicerata</taxon>
        <taxon>Arachnida</taxon>
        <taxon>Acari</taxon>
        <taxon>Parasitiformes</taxon>
        <taxon>Mesostigmata</taxon>
        <taxon>Gamasina</taxon>
        <taxon>Phytoseioidea</taxon>
        <taxon>Phytoseiidae</taxon>
        <taxon>Typhlodrominae</taxon>
        <taxon>Galendromus</taxon>
    </lineage>
</organism>
<dbReference type="FunFam" id="3.40.630.10:FF:000020">
    <property type="entry name" value="Carboxypeptidase D"/>
    <property type="match status" value="1"/>
</dbReference>
<dbReference type="InterPro" id="IPR008969">
    <property type="entry name" value="CarboxyPept-like_regulatory"/>
</dbReference>
<dbReference type="GO" id="GO:0016485">
    <property type="term" value="P:protein processing"/>
    <property type="evidence" value="ECO:0007669"/>
    <property type="project" value="TreeGrafter"/>
</dbReference>
<keyword evidence="3" id="KW-0121">Carboxypeptidase</keyword>
<evidence type="ECO:0000256" key="4">
    <source>
        <dbReference type="ARBA" id="ARBA00022670"/>
    </source>
</evidence>
<accession>A0AAJ6QQQ0</accession>
<keyword evidence="6" id="KW-0378">Hydrolase</keyword>
<dbReference type="Gene3D" id="3.40.630.10">
    <property type="entry name" value="Zn peptidases"/>
    <property type="match status" value="1"/>
</dbReference>
<dbReference type="Gene3D" id="2.60.40.1120">
    <property type="entry name" value="Carboxypeptidase-like, regulatory domain"/>
    <property type="match status" value="1"/>
</dbReference>
<dbReference type="SUPFAM" id="SSF53187">
    <property type="entry name" value="Zn-dependent exopeptidases"/>
    <property type="match status" value="1"/>
</dbReference>
<comment type="similarity">
    <text evidence="2 9">Belongs to the peptidase M14 family.</text>
</comment>
<dbReference type="Pfam" id="PF00246">
    <property type="entry name" value="Peptidase_M14"/>
    <property type="match status" value="1"/>
</dbReference>
<keyword evidence="11" id="KW-0732">Signal</keyword>
<evidence type="ECO:0000259" key="12">
    <source>
        <dbReference type="PROSITE" id="PS52035"/>
    </source>
</evidence>
<dbReference type="SMART" id="SM00631">
    <property type="entry name" value="Zn_pept"/>
    <property type="match status" value="1"/>
</dbReference>
<dbReference type="PANTHER" id="PTHR11532">
    <property type="entry name" value="PROTEASE M14 CARBOXYPEPTIDASE"/>
    <property type="match status" value="1"/>
</dbReference>
<evidence type="ECO:0000256" key="9">
    <source>
        <dbReference type="PROSITE-ProRule" id="PRU01379"/>
    </source>
</evidence>
<dbReference type="InterPro" id="IPR050753">
    <property type="entry name" value="Peptidase_M14_domain"/>
</dbReference>
<feature type="active site" description="Proton donor/acceptor" evidence="9">
    <location>
        <position position="319"/>
    </location>
</feature>
<evidence type="ECO:0000256" key="8">
    <source>
        <dbReference type="ARBA" id="ARBA00023180"/>
    </source>
</evidence>
<keyword evidence="8" id="KW-0325">Glycoprotein</keyword>
<dbReference type="InterPro" id="IPR057247">
    <property type="entry name" value="CARBOXYPEPT_ZN_2"/>
</dbReference>
<feature type="signal peptide" evidence="11">
    <location>
        <begin position="1"/>
        <end position="16"/>
    </location>
</feature>
<dbReference type="GeneID" id="100904123"/>
<keyword evidence="13" id="KW-1185">Reference proteome</keyword>
<evidence type="ECO:0000256" key="1">
    <source>
        <dbReference type="ARBA" id="ARBA00001947"/>
    </source>
</evidence>
<dbReference type="CDD" id="cd11308">
    <property type="entry name" value="Peptidase_M14NE-CP-C_like"/>
    <property type="match status" value="1"/>
</dbReference>
<proteinExistence type="inferred from homology"/>
<name>A0AAJ6QQQ0_9ACAR</name>
<evidence type="ECO:0000256" key="3">
    <source>
        <dbReference type="ARBA" id="ARBA00022645"/>
    </source>
</evidence>
<dbReference type="PANTHER" id="PTHR11532:SF93">
    <property type="entry name" value="CARBOXYPEPTIDASE E"/>
    <property type="match status" value="1"/>
</dbReference>
<dbReference type="PROSITE" id="PS00132">
    <property type="entry name" value="CARBOXYPEPT_ZN_1"/>
    <property type="match status" value="1"/>
</dbReference>
<feature type="domain" description="Peptidase M14" evidence="12">
    <location>
        <begin position="24"/>
        <end position="349"/>
    </location>
</feature>
<dbReference type="GO" id="GO:0005615">
    <property type="term" value="C:extracellular space"/>
    <property type="evidence" value="ECO:0007669"/>
    <property type="project" value="TreeGrafter"/>
</dbReference>
<evidence type="ECO:0000256" key="2">
    <source>
        <dbReference type="ARBA" id="ARBA00005988"/>
    </source>
</evidence>
<dbReference type="CDD" id="cd03858">
    <property type="entry name" value="M14_CP_N-E_like"/>
    <property type="match status" value="1"/>
</dbReference>
<dbReference type="GO" id="GO:0006518">
    <property type="term" value="P:peptide metabolic process"/>
    <property type="evidence" value="ECO:0007669"/>
    <property type="project" value="TreeGrafter"/>
</dbReference>
<feature type="chain" id="PRO_5042577874" evidence="11">
    <location>
        <begin position="17"/>
        <end position="460"/>
    </location>
</feature>
<protein>
    <submittedName>
        <fullName evidence="14">Carboxypeptidase E-like</fullName>
    </submittedName>
</protein>
<dbReference type="InterPro" id="IPR000834">
    <property type="entry name" value="Peptidase_M14"/>
</dbReference>
<dbReference type="PROSITE" id="PS00133">
    <property type="entry name" value="CARBOXYPEPT_ZN_2"/>
    <property type="match status" value="1"/>
</dbReference>
<gene>
    <name evidence="14" type="primary">LOC100904123</name>
</gene>
<keyword evidence="7" id="KW-0862">Zinc</keyword>
<keyword evidence="4" id="KW-0645">Protease</keyword>
<dbReference type="AlphaFoldDB" id="A0AAJ6QQQ0"/>
<reference evidence="14" key="1">
    <citation type="submission" date="2025-08" db="UniProtKB">
        <authorList>
            <consortium name="RefSeq"/>
        </authorList>
    </citation>
    <scope>IDENTIFICATION</scope>
</reference>
<evidence type="ECO:0000256" key="11">
    <source>
        <dbReference type="SAM" id="SignalP"/>
    </source>
</evidence>
<keyword evidence="5" id="KW-0479">Metal-binding</keyword>
<sequence length="460" mass="51385">MLTHLLVVLVISAASCLQSSFVFKHHDNSEVVKELTRIHHECLSITRLYDLNHTSVRGQPLVVIEFSGNPGVHEPLEPEFKYVANMHGDETLGRELLLKLADELCYSFRAGDPETARLIDTTRIHIMPSMNPDGWDAATKAKFDVSSYLTYFTQLTQSTGRENAHGVDLNRDFPDLQRKMHLMLRRSKDSAIHHLFDGDTGRAIQPETQALIEWITSIPFVLSANFHGGALVANYPFDDTNDGSRRQYTPSPDEAVFQQLARVYADNHPQMHLGVSCGFVSDNFTSTGGITNGAAWYKVTGGMQDFNYLASNSLDLTIEVGCEKYPPASELAEEWENNKSPLMEFMWRVHQGIKGFVINALTREPINEAEISVLSGSEGYDLKLPDRAVTTTKLGEFWRILPPGNFTLRVTAAGYETRIIKVRIPEFDKQRGAAREDITLQPKSATGSPKPGVVPTDFSQ</sequence>
<evidence type="ECO:0000256" key="6">
    <source>
        <dbReference type="ARBA" id="ARBA00022801"/>
    </source>
</evidence>
<comment type="cofactor">
    <cofactor evidence="1">
        <name>Zn(2+)</name>
        <dbReference type="ChEBI" id="CHEBI:29105"/>
    </cofactor>
</comment>
<dbReference type="GO" id="GO:0008270">
    <property type="term" value="F:zinc ion binding"/>
    <property type="evidence" value="ECO:0007669"/>
    <property type="project" value="InterPro"/>
</dbReference>
<evidence type="ECO:0000256" key="10">
    <source>
        <dbReference type="SAM" id="MobiDB-lite"/>
    </source>
</evidence>
<evidence type="ECO:0000256" key="7">
    <source>
        <dbReference type="ARBA" id="ARBA00022833"/>
    </source>
</evidence>
<dbReference type="InterPro" id="IPR057246">
    <property type="entry name" value="CARBOXYPEPT_ZN_1"/>
</dbReference>
<dbReference type="SUPFAM" id="SSF49464">
    <property type="entry name" value="Carboxypeptidase regulatory domain-like"/>
    <property type="match status" value="1"/>
</dbReference>
<feature type="region of interest" description="Disordered" evidence="10">
    <location>
        <begin position="433"/>
        <end position="460"/>
    </location>
</feature>
<dbReference type="RefSeq" id="XP_003740920.1">
    <property type="nucleotide sequence ID" value="XM_003740872.1"/>
</dbReference>
<dbReference type="Pfam" id="PF13620">
    <property type="entry name" value="CarboxypepD_reg"/>
    <property type="match status" value="1"/>
</dbReference>
<dbReference type="Proteomes" id="UP000694867">
    <property type="component" value="Unplaced"/>
</dbReference>
<dbReference type="GO" id="GO:0004181">
    <property type="term" value="F:metallocarboxypeptidase activity"/>
    <property type="evidence" value="ECO:0007669"/>
    <property type="project" value="InterPro"/>
</dbReference>
<dbReference type="PRINTS" id="PR00765">
    <property type="entry name" value="CRBOXYPTASEA"/>
</dbReference>
<dbReference type="KEGG" id="goe:100904123"/>